<sequence>MTDDIESNDTPYTVTTTTKTGTYVRGYHSLDPILELFTNYQSAGHSGLITIADAPIVVVNPKEIVSILVAGTTAGELRLRQEQKYRELEQQKQAEYSRQFANQSAGYGALVSGNRIGGLI</sequence>
<name>A0A5C1AJE0_9BACT</name>
<gene>
    <name evidence="1" type="ORF">PX52LOC_06376</name>
</gene>
<dbReference type="EMBL" id="CP042425">
    <property type="protein sequence ID" value="QEL19311.1"/>
    <property type="molecule type" value="Genomic_DNA"/>
</dbReference>
<dbReference type="Proteomes" id="UP000324974">
    <property type="component" value="Chromosome"/>
</dbReference>
<keyword evidence="2" id="KW-1185">Reference proteome</keyword>
<dbReference type="KEGG" id="lrs:PX52LOC_06376"/>
<proteinExistence type="predicted"/>
<organism evidence="1 2">
    <name type="scientific">Limnoglobus roseus</name>
    <dbReference type="NCBI Taxonomy" id="2598579"/>
    <lineage>
        <taxon>Bacteria</taxon>
        <taxon>Pseudomonadati</taxon>
        <taxon>Planctomycetota</taxon>
        <taxon>Planctomycetia</taxon>
        <taxon>Gemmatales</taxon>
        <taxon>Gemmataceae</taxon>
        <taxon>Limnoglobus</taxon>
    </lineage>
</organism>
<reference evidence="2" key="1">
    <citation type="submission" date="2019-08" db="EMBL/GenBank/DDBJ databases">
        <title>Limnoglobus roseus gen. nov., sp. nov., a novel freshwater planctomycete with a giant genome from the family Gemmataceae.</title>
        <authorList>
            <person name="Kulichevskaya I.S."/>
            <person name="Naumoff D.G."/>
            <person name="Miroshnikov K."/>
            <person name="Ivanova A."/>
            <person name="Philippov D.A."/>
            <person name="Hakobyan A."/>
            <person name="Rijpstra I.C."/>
            <person name="Sinninghe Damste J.S."/>
            <person name="Liesack W."/>
            <person name="Dedysh S.N."/>
        </authorList>
    </citation>
    <scope>NUCLEOTIDE SEQUENCE [LARGE SCALE GENOMIC DNA]</scope>
    <source>
        <strain evidence="2">PX52</strain>
    </source>
</reference>
<dbReference type="AlphaFoldDB" id="A0A5C1AJE0"/>
<accession>A0A5C1AJE0</accession>
<evidence type="ECO:0000313" key="1">
    <source>
        <dbReference type="EMBL" id="QEL19311.1"/>
    </source>
</evidence>
<protein>
    <submittedName>
        <fullName evidence="1">Uncharacterized protein</fullName>
    </submittedName>
</protein>
<dbReference type="RefSeq" id="WP_149113714.1">
    <property type="nucleotide sequence ID" value="NZ_CP042425.1"/>
</dbReference>
<evidence type="ECO:0000313" key="2">
    <source>
        <dbReference type="Proteomes" id="UP000324974"/>
    </source>
</evidence>